<sequence>MAQYRTEVIIADDRYVCLQLPAHLPTGRATVIVQVVSDDTLEPELTPDGESDHQVIEWWDEFEEDRERVG</sequence>
<accession>A0AAU7CFM7</accession>
<protein>
    <submittedName>
        <fullName evidence="1">Uncharacterized protein</fullName>
    </submittedName>
</protein>
<evidence type="ECO:0000313" key="1">
    <source>
        <dbReference type="EMBL" id="XBH03942.1"/>
    </source>
</evidence>
<dbReference type="AlphaFoldDB" id="A0AAU7CFM7"/>
<reference evidence="1" key="1">
    <citation type="submission" date="2024-05" db="EMBL/GenBank/DDBJ databases">
        <title>Planctomycetes of the genus Singulisphaera possess chitinolytic capabilities.</title>
        <authorList>
            <person name="Ivanova A."/>
        </authorList>
    </citation>
    <scope>NUCLEOTIDE SEQUENCE</scope>
    <source>
        <strain evidence="1">Ch08T</strain>
    </source>
</reference>
<name>A0AAU7CFM7_9BACT</name>
<organism evidence="1">
    <name type="scientific">Singulisphaera sp. Ch08</name>
    <dbReference type="NCBI Taxonomy" id="3120278"/>
    <lineage>
        <taxon>Bacteria</taxon>
        <taxon>Pseudomonadati</taxon>
        <taxon>Planctomycetota</taxon>
        <taxon>Planctomycetia</taxon>
        <taxon>Isosphaerales</taxon>
        <taxon>Isosphaeraceae</taxon>
        <taxon>Singulisphaera</taxon>
    </lineage>
</organism>
<proteinExistence type="predicted"/>
<dbReference type="EMBL" id="CP155447">
    <property type="protein sequence ID" value="XBH03942.1"/>
    <property type="molecule type" value="Genomic_DNA"/>
</dbReference>
<gene>
    <name evidence="1" type="ORF">V5E97_37435</name>
</gene>
<dbReference type="RefSeq" id="WP_406696686.1">
    <property type="nucleotide sequence ID" value="NZ_CP155447.1"/>
</dbReference>